<evidence type="ECO:0000313" key="3">
    <source>
        <dbReference type="Proteomes" id="UP000824017"/>
    </source>
</evidence>
<dbReference type="EMBL" id="DXCD01000065">
    <property type="protein sequence ID" value="HIZ12768.1"/>
    <property type="molecule type" value="Genomic_DNA"/>
</dbReference>
<dbReference type="AlphaFoldDB" id="A0A9D2D9E9"/>
<organism evidence="2 3">
    <name type="scientific">Candidatus Mediterraneibacter stercorigallinarum</name>
    <dbReference type="NCBI Taxonomy" id="2838686"/>
    <lineage>
        <taxon>Bacteria</taxon>
        <taxon>Bacillati</taxon>
        <taxon>Bacillota</taxon>
        <taxon>Clostridia</taxon>
        <taxon>Lachnospirales</taxon>
        <taxon>Lachnospiraceae</taxon>
        <taxon>Mediterraneibacter</taxon>
    </lineage>
</organism>
<reference evidence="2" key="2">
    <citation type="submission" date="2021-04" db="EMBL/GenBank/DDBJ databases">
        <authorList>
            <person name="Gilroy R."/>
        </authorList>
    </citation>
    <scope>NUCLEOTIDE SEQUENCE</scope>
    <source>
        <strain evidence="2">ChiGjej1B1-13045</strain>
    </source>
</reference>
<name>A0A9D2D9E9_9FIRM</name>
<dbReference type="Pfam" id="PF04977">
    <property type="entry name" value="DivIC"/>
    <property type="match status" value="1"/>
</dbReference>
<gene>
    <name evidence="2" type="ORF">H9817_02415</name>
</gene>
<keyword evidence="1" id="KW-0175">Coiled coil</keyword>
<proteinExistence type="predicted"/>
<evidence type="ECO:0000313" key="2">
    <source>
        <dbReference type="EMBL" id="HIZ12768.1"/>
    </source>
</evidence>
<dbReference type="Proteomes" id="UP000824017">
    <property type="component" value="Unassembled WGS sequence"/>
</dbReference>
<feature type="coiled-coil region" evidence="1">
    <location>
        <begin position="45"/>
        <end position="79"/>
    </location>
</feature>
<protein>
    <submittedName>
        <fullName evidence="2">Septum formation initiator family protein</fullName>
    </submittedName>
</protein>
<sequence length="111" mass="12970">MKTKQQSAVREKDRKKNARLRQHKRSVLLICMILVALSGVLAVSSIRLHAKNAQYKAQEEELERQIKEEEQRAKEVEEFEEYVKTDDYIKETAEEKLGLVDPNEIVFKPAE</sequence>
<dbReference type="InterPro" id="IPR007060">
    <property type="entry name" value="FtsL/DivIC"/>
</dbReference>
<reference evidence="2" key="1">
    <citation type="journal article" date="2021" name="PeerJ">
        <title>Extensive microbial diversity within the chicken gut microbiome revealed by metagenomics and culture.</title>
        <authorList>
            <person name="Gilroy R."/>
            <person name="Ravi A."/>
            <person name="Getino M."/>
            <person name="Pursley I."/>
            <person name="Horton D.L."/>
            <person name="Alikhan N.F."/>
            <person name="Baker D."/>
            <person name="Gharbi K."/>
            <person name="Hall N."/>
            <person name="Watson M."/>
            <person name="Adriaenssens E.M."/>
            <person name="Foster-Nyarko E."/>
            <person name="Jarju S."/>
            <person name="Secka A."/>
            <person name="Antonio M."/>
            <person name="Oren A."/>
            <person name="Chaudhuri R.R."/>
            <person name="La Ragione R."/>
            <person name="Hildebrand F."/>
            <person name="Pallen M.J."/>
        </authorList>
    </citation>
    <scope>NUCLEOTIDE SEQUENCE</scope>
    <source>
        <strain evidence="2">ChiGjej1B1-13045</strain>
    </source>
</reference>
<comment type="caution">
    <text evidence="2">The sequence shown here is derived from an EMBL/GenBank/DDBJ whole genome shotgun (WGS) entry which is preliminary data.</text>
</comment>
<accession>A0A9D2D9E9</accession>
<evidence type="ECO:0000256" key="1">
    <source>
        <dbReference type="SAM" id="Coils"/>
    </source>
</evidence>